<gene>
    <name evidence="7" type="ORF">SAMN02745168_2387</name>
</gene>
<evidence type="ECO:0000256" key="2">
    <source>
        <dbReference type="ARBA" id="ARBA00009321"/>
    </source>
</evidence>
<reference evidence="7 8" key="1">
    <citation type="submission" date="2017-04" db="EMBL/GenBank/DDBJ databases">
        <authorList>
            <person name="Afonso C.L."/>
            <person name="Miller P.J."/>
            <person name="Scott M.A."/>
            <person name="Spackman E."/>
            <person name="Goraichik I."/>
            <person name="Dimitrov K.M."/>
            <person name="Suarez D.L."/>
            <person name="Swayne D.E."/>
        </authorList>
    </citation>
    <scope>NUCLEOTIDE SEQUENCE [LARGE SCALE GENOMIC DNA]</scope>
    <source>
        <strain evidence="7 8">DSM 12816</strain>
    </source>
</reference>
<evidence type="ECO:0000259" key="6">
    <source>
        <dbReference type="Pfam" id="PF03275"/>
    </source>
</evidence>
<dbReference type="SUPFAM" id="SSF54373">
    <property type="entry name" value="FAD-linked reductases, C-terminal domain"/>
    <property type="match status" value="1"/>
</dbReference>
<sequence>MTKTMDAECLVIGCGFAGGIIARELAERGGRRVLLLEKRDHIGGNAYDCIDQAGVLIHRYGPHIFHSNSRRVYEYLSRFTAWRPYEHKVVCSVYGKYLPVPFNLNSLDLAFEAEKASRIEGKLTETYGRERKVPILELRRSADPELTELADYVYRNVFLYYTQKQWGTTPEETDPEVTARVPIFISRDDRYFQDRYQGIPAEGYTALFERLLDHPNIELRLKTDALDLLRIDGGRIFFDGKPFSGTVVYTGPADELLGCRFGRLPYRTLDFQFETYPETWFQTYGTVNYTVDEAYTRITEFKYLTGQKLNERTTIVKEFSRAYTGAPGETPYYAVNNPDSASQYEKYSSEASGLPDFYLLGRLAEYKYYNMDAIAEKALLLGDRLIAQGGIRK</sequence>
<dbReference type="GO" id="GO:0050660">
    <property type="term" value="F:flavin adenine dinucleotide binding"/>
    <property type="evidence" value="ECO:0007669"/>
    <property type="project" value="TreeGrafter"/>
</dbReference>
<dbReference type="Pfam" id="PF03275">
    <property type="entry name" value="GLF"/>
    <property type="match status" value="1"/>
</dbReference>
<dbReference type="InterPro" id="IPR015899">
    <property type="entry name" value="UDP-GalPyranose_mutase_C"/>
</dbReference>
<organism evidence="7 8">
    <name type="scientific">Papillibacter cinnamivorans DSM 12816</name>
    <dbReference type="NCBI Taxonomy" id="1122930"/>
    <lineage>
        <taxon>Bacteria</taxon>
        <taxon>Bacillati</taxon>
        <taxon>Bacillota</taxon>
        <taxon>Clostridia</taxon>
        <taxon>Eubacteriales</taxon>
        <taxon>Oscillospiraceae</taxon>
        <taxon>Papillibacter</taxon>
    </lineage>
</organism>
<dbReference type="OrthoDB" id="9769600at2"/>
<dbReference type="GO" id="GO:0005829">
    <property type="term" value="C:cytosol"/>
    <property type="evidence" value="ECO:0007669"/>
    <property type="project" value="TreeGrafter"/>
</dbReference>
<dbReference type="Pfam" id="PF13450">
    <property type="entry name" value="NAD_binding_8"/>
    <property type="match status" value="1"/>
</dbReference>
<dbReference type="GO" id="GO:0008767">
    <property type="term" value="F:UDP-galactopyranose mutase activity"/>
    <property type="evidence" value="ECO:0007669"/>
    <property type="project" value="InterPro"/>
</dbReference>
<evidence type="ECO:0000256" key="4">
    <source>
        <dbReference type="ARBA" id="ARBA00022827"/>
    </source>
</evidence>
<dbReference type="NCBIfam" id="TIGR00031">
    <property type="entry name" value="UDP-GALP_mutase"/>
    <property type="match status" value="1"/>
</dbReference>
<dbReference type="RefSeq" id="WP_084235063.1">
    <property type="nucleotide sequence ID" value="NZ_FWXW01000006.1"/>
</dbReference>
<evidence type="ECO:0000313" key="7">
    <source>
        <dbReference type="EMBL" id="SMC76523.1"/>
    </source>
</evidence>
<keyword evidence="3" id="KW-0285">Flavoprotein</keyword>
<dbReference type="SUPFAM" id="SSF51971">
    <property type="entry name" value="Nucleotide-binding domain"/>
    <property type="match status" value="1"/>
</dbReference>
<keyword evidence="4" id="KW-0274">FAD</keyword>
<evidence type="ECO:0000256" key="5">
    <source>
        <dbReference type="ARBA" id="ARBA00023235"/>
    </source>
</evidence>
<comment type="similarity">
    <text evidence="2">Belongs to the UDP-galactopyranose/dTDP-fucopyranose mutase family.</text>
</comment>
<keyword evidence="5" id="KW-0413">Isomerase</keyword>
<name>A0A1W2BU88_9FIRM</name>
<dbReference type="EMBL" id="FWXW01000006">
    <property type="protein sequence ID" value="SMC76523.1"/>
    <property type="molecule type" value="Genomic_DNA"/>
</dbReference>
<dbReference type="STRING" id="1122930.SAMN02745168_2387"/>
<feature type="domain" description="UDP-galactopyranose mutase C-terminal" evidence="6">
    <location>
        <begin position="157"/>
        <end position="368"/>
    </location>
</feature>
<dbReference type="Gene3D" id="3.40.50.720">
    <property type="entry name" value="NAD(P)-binding Rossmann-like Domain"/>
    <property type="match status" value="3"/>
</dbReference>
<protein>
    <submittedName>
        <fullName evidence="7">UDP-galactopyranose mutase</fullName>
    </submittedName>
</protein>
<evidence type="ECO:0000256" key="3">
    <source>
        <dbReference type="ARBA" id="ARBA00022630"/>
    </source>
</evidence>
<dbReference type="Proteomes" id="UP000192790">
    <property type="component" value="Unassembled WGS sequence"/>
</dbReference>
<evidence type="ECO:0000313" key="8">
    <source>
        <dbReference type="Proteomes" id="UP000192790"/>
    </source>
</evidence>
<keyword evidence="8" id="KW-1185">Reference proteome</keyword>
<dbReference type="PANTHER" id="PTHR21197">
    <property type="entry name" value="UDP-GALACTOPYRANOSE MUTASE"/>
    <property type="match status" value="1"/>
</dbReference>
<dbReference type="AlphaFoldDB" id="A0A1W2BU88"/>
<dbReference type="PANTHER" id="PTHR21197:SF0">
    <property type="entry name" value="UDP-GALACTOPYRANOSE MUTASE"/>
    <property type="match status" value="1"/>
</dbReference>
<dbReference type="InterPro" id="IPR004379">
    <property type="entry name" value="UDP-GALP_mutase"/>
</dbReference>
<comment type="cofactor">
    <cofactor evidence="1">
        <name>FAD</name>
        <dbReference type="ChEBI" id="CHEBI:57692"/>
    </cofactor>
</comment>
<accession>A0A1W2BU88</accession>
<proteinExistence type="inferred from homology"/>
<evidence type="ECO:0000256" key="1">
    <source>
        <dbReference type="ARBA" id="ARBA00001974"/>
    </source>
</evidence>